<evidence type="ECO:0000313" key="2">
    <source>
        <dbReference type="EMBL" id="JAP91209.1"/>
    </source>
</evidence>
<feature type="non-terminal residue" evidence="2">
    <location>
        <position position="442"/>
    </location>
</feature>
<reference evidence="2" key="1">
    <citation type="submission" date="2015-07" db="EMBL/GenBank/DDBJ databases">
        <title>Adaptation to a free-living lifestyle via gene acquisitions in the diplomonad Trepomonas sp. PC1.</title>
        <authorList>
            <person name="Xu F."/>
            <person name="Jerlstrom-Hultqvist J."/>
            <person name="Kolisko M."/>
            <person name="Simpson A.G.B."/>
            <person name="Roger A.J."/>
            <person name="Svard S.G."/>
            <person name="Andersson J.O."/>
        </authorList>
    </citation>
    <scope>NUCLEOTIDE SEQUENCE</scope>
    <source>
        <strain evidence="2">PC1</strain>
    </source>
</reference>
<proteinExistence type="predicted"/>
<dbReference type="EMBL" id="GDID01005397">
    <property type="protein sequence ID" value="JAP91209.1"/>
    <property type="molecule type" value="Transcribed_RNA"/>
</dbReference>
<gene>
    <name evidence="2" type="ORF">TPC1_17244</name>
</gene>
<feature type="coiled-coil region" evidence="1">
    <location>
        <begin position="288"/>
        <end position="322"/>
    </location>
</feature>
<evidence type="ECO:0000256" key="1">
    <source>
        <dbReference type="SAM" id="Coils"/>
    </source>
</evidence>
<name>A0A146K6R5_9EUKA</name>
<keyword evidence="1" id="KW-0175">Coiled coil</keyword>
<dbReference type="AlphaFoldDB" id="A0A146K6R5"/>
<sequence length="442" mass="50591">SPSNYDDFIEKIQFTNDEQTLALLLFQQAAKNALIIPTSLSSGAIKQYILKQIDLPPQVLKSTFQKYFVNDKHQFSLKDVMFLLRTFAAVQHDEDIETPQFLLKTYPHTVKFISQPSTSMAVNQTPSILEKAVSDKSIGLEQTLHKPVINQQLPHPMQTQSQSRQFLEIPSIVSDDLANCQTLTQNEMLHDTLNYLIDKCSFIQFIVSKEQQQKLRKQVTETNEQLQEACRLFDDQVMNCSEKSVDAMVKLIQKAADGMHNLAKVKTQLQSNQSQNLSQIHHKVQNLNNELRQKIVTDEKLAKDLKMQLDLINKKINQQNDEKAILFQQLQTNEMAKIGFKLGFAQAMRENERKLEMESMNESVFRDTLNFHDEVESKSAEKSFKNELMQPIDDVKSKLGLKNNSVEVISDCKSEPVETVVQLQQKSVKGSFAIEPREVEDG</sequence>
<feature type="non-terminal residue" evidence="2">
    <location>
        <position position="1"/>
    </location>
</feature>
<protein>
    <submittedName>
        <fullName evidence="2">Uncharacterized protein</fullName>
    </submittedName>
</protein>
<accession>A0A146K6R5</accession>
<organism evidence="2">
    <name type="scientific">Trepomonas sp. PC1</name>
    <dbReference type="NCBI Taxonomy" id="1076344"/>
    <lineage>
        <taxon>Eukaryota</taxon>
        <taxon>Metamonada</taxon>
        <taxon>Diplomonadida</taxon>
        <taxon>Hexamitidae</taxon>
        <taxon>Hexamitinae</taxon>
        <taxon>Trepomonas</taxon>
    </lineage>
</organism>